<proteinExistence type="predicted"/>
<reference evidence="1" key="1">
    <citation type="submission" date="2020-05" db="EMBL/GenBank/DDBJ databases">
        <title>Large-scale comparative analyses of tick genomes elucidate their genetic diversity and vector capacities.</title>
        <authorList>
            <person name="Jia N."/>
            <person name="Wang J."/>
            <person name="Shi W."/>
            <person name="Du L."/>
            <person name="Sun Y."/>
            <person name="Zhan W."/>
            <person name="Jiang J."/>
            <person name="Wang Q."/>
            <person name="Zhang B."/>
            <person name="Ji P."/>
            <person name="Sakyi L.B."/>
            <person name="Cui X."/>
            <person name="Yuan T."/>
            <person name="Jiang B."/>
            <person name="Yang W."/>
            <person name="Lam T.T.-Y."/>
            <person name="Chang Q."/>
            <person name="Ding S."/>
            <person name="Wang X."/>
            <person name="Zhu J."/>
            <person name="Ruan X."/>
            <person name="Zhao L."/>
            <person name="Wei J."/>
            <person name="Que T."/>
            <person name="Du C."/>
            <person name="Cheng J."/>
            <person name="Dai P."/>
            <person name="Han X."/>
            <person name="Huang E."/>
            <person name="Gao Y."/>
            <person name="Liu J."/>
            <person name="Shao H."/>
            <person name="Ye R."/>
            <person name="Li L."/>
            <person name="Wei W."/>
            <person name="Wang X."/>
            <person name="Wang C."/>
            <person name="Yang T."/>
            <person name="Huo Q."/>
            <person name="Li W."/>
            <person name="Guo W."/>
            <person name="Chen H."/>
            <person name="Zhou L."/>
            <person name="Ni X."/>
            <person name="Tian J."/>
            <person name="Zhou Y."/>
            <person name="Sheng Y."/>
            <person name="Liu T."/>
            <person name="Pan Y."/>
            <person name="Xia L."/>
            <person name="Li J."/>
            <person name="Zhao F."/>
            <person name="Cao W."/>
        </authorList>
    </citation>
    <scope>NUCLEOTIDE SEQUENCE</scope>
    <source>
        <strain evidence="1">Dsil-2018</strain>
    </source>
</reference>
<comment type="caution">
    <text evidence="1">The sequence shown here is derived from an EMBL/GenBank/DDBJ whole genome shotgun (WGS) entry which is preliminary data.</text>
</comment>
<protein>
    <submittedName>
        <fullName evidence="1">Uncharacterized protein</fullName>
    </submittedName>
</protein>
<keyword evidence="2" id="KW-1185">Reference proteome</keyword>
<dbReference type="EMBL" id="CM023470">
    <property type="protein sequence ID" value="KAH7977335.1"/>
    <property type="molecule type" value="Genomic_DNA"/>
</dbReference>
<evidence type="ECO:0000313" key="1">
    <source>
        <dbReference type="EMBL" id="KAH7977335.1"/>
    </source>
</evidence>
<organism evidence="1 2">
    <name type="scientific">Dermacentor silvarum</name>
    <name type="common">Tick</name>
    <dbReference type="NCBI Taxonomy" id="543639"/>
    <lineage>
        <taxon>Eukaryota</taxon>
        <taxon>Metazoa</taxon>
        <taxon>Ecdysozoa</taxon>
        <taxon>Arthropoda</taxon>
        <taxon>Chelicerata</taxon>
        <taxon>Arachnida</taxon>
        <taxon>Acari</taxon>
        <taxon>Parasitiformes</taxon>
        <taxon>Ixodida</taxon>
        <taxon>Ixodoidea</taxon>
        <taxon>Ixodidae</taxon>
        <taxon>Rhipicephalinae</taxon>
        <taxon>Dermacentor</taxon>
    </lineage>
</organism>
<name>A0ACB8DSD9_DERSI</name>
<sequence length="321" mass="35938">MYTTIRLQGNIEQLELCTPSADPLHQVFLSVLDLLQPGANLTSLDVAQLQTNNLYARMLIDALMQNTTITKLVVGACIFSSGFNGAADKFAKYLTKENATLKKLTIRAHHYLDRDGMKVVARAISYASMLEEVVADLSLMADLRLMDPEEMALFAEVVERSQSLRTFSVTRLKCCKRFMTPYIDELMSSRSHAELMLPWLSALPKHTTLLKLEFDLQGVGVNECCDFFRAMAMNNSLQLVIVRNITLVNGLRKVFRLMGTCGLSGKLFTVDLHVRPLNIPDLPECPFVTTVTLSYNHIKRLEVFKPAFGVHALELSSCDIA</sequence>
<gene>
    <name evidence="1" type="ORF">HPB49_000701</name>
</gene>
<evidence type="ECO:0000313" key="2">
    <source>
        <dbReference type="Proteomes" id="UP000821865"/>
    </source>
</evidence>
<dbReference type="Proteomes" id="UP000821865">
    <property type="component" value="Chromosome 1"/>
</dbReference>
<accession>A0ACB8DSD9</accession>